<evidence type="ECO:0000313" key="4">
    <source>
        <dbReference type="EMBL" id="GIL94450.1"/>
    </source>
</evidence>
<dbReference type="OrthoDB" id="6224010at2759"/>
<comment type="subcellular location">
    <subcellularLocation>
        <location evidence="3">Mitochondrion</location>
    </subcellularLocation>
</comment>
<dbReference type="EMBL" id="BNCQ01000001">
    <property type="protein sequence ID" value="GIL94450.1"/>
    <property type="molecule type" value="Genomic_DNA"/>
</dbReference>
<dbReference type="Pfam" id="PF08583">
    <property type="entry name" value="Cmc1"/>
    <property type="match status" value="1"/>
</dbReference>
<dbReference type="GO" id="GO:0005739">
    <property type="term" value="C:mitochondrion"/>
    <property type="evidence" value="ECO:0007669"/>
    <property type="project" value="UniProtKB-SubCell"/>
</dbReference>
<comment type="similarity">
    <text evidence="1 3">Belongs to the CMC family.</text>
</comment>
<reference evidence="4" key="1">
    <citation type="journal article" date="2021" name="Proc. Natl. Acad. Sci. U.S.A.">
        <title>Three genomes in the algal genus Volvox reveal the fate of a haploid sex-determining region after a transition to homothallism.</title>
        <authorList>
            <person name="Yamamoto K."/>
            <person name="Hamaji T."/>
            <person name="Kawai-Toyooka H."/>
            <person name="Matsuzaki R."/>
            <person name="Takahashi F."/>
            <person name="Nishimura Y."/>
            <person name="Kawachi M."/>
            <person name="Noguchi H."/>
            <person name="Minakuchi Y."/>
            <person name="Umen J.G."/>
            <person name="Toyoda A."/>
            <person name="Nozaki H."/>
        </authorList>
    </citation>
    <scope>NUCLEOTIDE SEQUENCE</scope>
    <source>
        <strain evidence="4">NIES-3785</strain>
    </source>
</reference>
<evidence type="ECO:0000313" key="5">
    <source>
        <dbReference type="Proteomes" id="UP000722791"/>
    </source>
</evidence>
<sequence>MHAMAATVDVAPQRVIADLPVTGDDTHVSPHARNKIVLRLARIGEERCKELIEEFNLCCKGRNFGQIFCKGKYNASQECMHRYMNEANFELVSRRWISLGRPRKPDWNVLLAGVQEEGDRLGRMATSDAMATKP</sequence>
<protein>
    <recommendedName>
        <fullName evidence="3">COX assembly mitochondrial protein</fullName>
    </recommendedName>
</protein>
<dbReference type="Proteomes" id="UP000722791">
    <property type="component" value="Unassembled WGS sequence"/>
</dbReference>
<evidence type="ECO:0000256" key="1">
    <source>
        <dbReference type="ARBA" id="ARBA00007347"/>
    </source>
</evidence>
<name>A0A8J4FI73_9CHLO</name>
<keyword evidence="2" id="KW-1015">Disulfide bond</keyword>
<evidence type="ECO:0000256" key="2">
    <source>
        <dbReference type="ARBA" id="ARBA00023157"/>
    </source>
</evidence>
<evidence type="ECO:0000256" key="3">
    <source>
        <dbReference type="RuleBase" id="RU364104"/>
    </source>
</evidence>
<dbReference type="InterPro" id="IPR013892">
    <property type="entry name" value="Cyt_c_biogenesis_Cmc1-like"/>
</dbReference>
<accession>A0A8J4FI73</accession>
<gene>
    <name evidence="4" type="ORF">Vretimale_651</name>
</gene>
<keyword evidence="3" id="KW-0496">Mitochondrion</keyword>
<organism evidence="4 5">
    <name type="scientific">Volvox reticuliferus</name>
    <dbReference type="NCBI Taxonomy" id="1737510"/>
    <lineage>
        <taxon>Eukaryota</taxon>
        <taxon>Viridiplantae</taxon>
        <taxon>Chlorophyta</taxon>
        <taxon>core chlorophytes</taxon>
        <taxon>Chlorophyceae</taxon>
        <taxon>CS clade</taxon>
        <taxon>Chlamydomonadales</taxon>
        <taxon>Volvocaceae</taxon>
        <taxon>Volvox</taxon>
    </lineage>
</organism>
<comment type="caution">
    <text evidence="4">The sequence shown here is derived from an EMBL/GenBank/DDBJ whole genome shotgun (WGS) entry which is preliminary data.</text>
</comment>
<proteinExistence type="inferred from homology"/>
<dbReference type="AlphaFoldDB" id="A0A8J4FI73"/>